<evidence type="ECO:0000313" key="6">
    <source>
        <dbReference type="Proteomes" id="UP001179952"/>
    </source>
</evidence>
<keyword evidence="2" id="KW-0804">Transcription</keyword>
<comment type="similarity">
    <text evidence="1">Belongs to the mTERF family.</text>
</comment>
<name>A0AAV9BNC4_ACOGR</name>
<sequence length="242" mass="26891">MIKLLCKKVTQKRPIIYSTPPSLTTAKSILNGNHSRFLGNPSPKSITHLAKRSKKGDPSPTTVSYLINSCGLSPESALKVSVHIKSTEKADSVIAFFKKHGFSRTHLTSIITQRPRLLSTDPEKILKPKMEFFLHRVGFSASHLVELVSTRPGILDGSLERRLNPSFDFLKGVVGSIENVITTISRSPLLLNYDIPKKLSSKAALLQGHGMRESDISMYFMRYPHALDGGHDRFVEVVSELK</sequence>
<reference evidence="5" key="2">
    <citation type="submission" date="2023-06" db="EMBL/GenBank/DDBJ databases">
        <authorList>
            <person name="Ma L."/>
            <person name="Liu K.-W."/>
            <person name="Li Z."/>
            <person name="Hsiao Y.-Y."/>
            <person name="Qi Y."/>
            <person name="Fu T."/>
            <person name="Tang G."/>
            <person name="Zhang D."/>
            <person name="Sun W.-H."/>
            <person name="Liu D.-K."/>
            <person name="Li Y."/>
            <person name="Chen G.-Z."/>
            <person name="Liu X.-D."/>
            <person name="Liao X.-Y."/>
            <person name="Jiang Y.-T."/>
            <person name="Yu X."/>
            <person name="Hao Y."/>
            <person name="Huang J."/>
            <person name="Zhao X.-W."/>
            <person name="Ke S."/>
            <person name="Chen Y.-Y."/>
            <person name="Wu W.-L."/>
            <person name="Hsu J.-L."/>
            <person name="Lin Y.-F."/>
            <person name="Huang M.-D."/>
            <person name="Li C.-Y."/>
            <person name="Huang L."/>
            <person name="Wang Z.-W."/>
            <person name="Zhao X."/>
            <person name="Zhong W.-Y."/>
            <person name="Peng D.-H."/>
            <person name="Ahmad S."/>
            <person name="Lan S."/>
            <person name="Zhang J.-S."/>
            <person name="Tsai W.-C."/>
            <person name="Van De Peer Y."/>
            <person name="Liu Z.-J."/>
        </authorList>
    </citation>
    <scope>NUCLEOTIDE SEQUENCE</scope>
    <source>
        <strain evidence="5">SCP</strain>
        <tissue evidence="5">Leaves</tissue>
    </source>
</reference>
<dbReference type="InterPro" id="IPR038538">
    <property type="entry name" value="MTERF_sf"/>
</dbReference>
<dbReference type="SMART" id="SM00733">
    <property type="entry name" value="Mterf"/>
    <property type="match status" value="3"/>
</dbReference>
<dbReference type="EMBL" id="JAUJYN010000002">
    <property type="protein sequence ID" value="KAK1277893.1"/>
    <property type="molecule type" value="Genomic_DNA"/>
</dbReference>
<dbReference type="AlphaFoldDB" id="A0AAV9BNC4"/>
<evidence type="ECO:0000256" key="4">
    <source>
        <dbReference type="SAM" id="MobiDB-lite"/>
    </source>
</evidence>
<keyword evidence="3" id="KW-0809">Transit peptide</keyword>
<keyword evidence="6" id="KW-1185">Reference proteome</keyword>
<organism evidence="5 6">
    <name type="scientific">Acorus gramineus</name>
    <name type="common">Dwarf sweet flag</name>
    <dbReference type="NCBI Taxonomy" id="55184"/>
    <lineage>
        <taxon>Eukaryota</taxon>
        <taxon>Viridiplantae</taxon>
        <taxon>Streptophyta</taxon>
        <taxon>Embryophyta</taxon>
        <taxon>Tracheophyta</taxon>
        <taxon>Spermatophyta</taxon>
        <taxon>Magnoliopsida</taxon>
        <taxon>Liliopsida</taxon>
        <taxon>Acoraceae</taxon>
        <taxon>Acorus</taxon>
    </lineage>
</organism>
<reference evidence="5" key="1">
    <citation type="journal article" date="2023" name="Nat. Commun.">
        <title>Diploid and tetraploid genomes of Acorus and the evolution of monocots.</title>
        <authorList>
            <person name="Ma L."/>
            <person name="Liu K.W."/>
            <person name="Li Z."/>
            <person name="Hsiao Y.Y."/>
            <person name="Qi Y."/>
            <person name="Fu T."/>
            <person name="Tang G.D."/>
            <person name="Zhang D."/>
            <person name="Sun W.H."/>
            <person name="Liu D.K."/>
            <person name="Li Y."/>
            <person name="Chen G.Z."/>
            <person name="Liu X.D."/>
            <person name="Liao X.Y."/>
            <person name="Jiang Y.T."/>
            <person name="Yu X."/>
            <person name="Hao Y."/>
            <person name="Huang J."/>
            <person name="Zhao X.W."/>
            <person name="Ke S."/>
            <person name="Chen Y.Y."/>
            <person name="Wu W.L."/>
            <person name="Hsu J.L."/>
            <person name="Lin Y.F."/>
            <person name="Huang M.D."/>
            <person name="Li C.Y."/>
            <person name="Huang L."/>
            <person name="Wang Z.W."/>
            <person name="Zhao X."/>
            <person name="Zhong W.Y."/>
            <person name="Peng D.H."/>
            <person name="Ahmad S."/>
            <person name="Lan S."/>
            <person name="Zhang J.S."/>
            <person name="Tsai W.C."/>
            <person name="Van de Peer Y."/>
            <person name="Liu Z.J."/>
        </authorList>
    </citation>
    <scope>NUCLEOTIDE SEQUENCE</scope>
    <source>
        <strain evidence="5">SCP</strain>
    </source>
</reference>
<dbReference type="Pfam" id="PF02536">
    <property type="entry name" value="mTERF"/>
    <property type="match status" value="1"/>
</dbReference>
<feature type="region of interest" description="Disordered" evidence="4">
    <location>
        <begin position="40"/>
        <end position="60"/>
    </location>
</feature>
<gene>
    <name evidence="5" type="ORF">QJS04_geneDACA003570</name>
</gene>
<evidence type="ECO:0000256" key="1">
    <source>
        <dbReference type="ARBA" id="ARBA00007692"/>
    </source>
</evidence>
<dbReference type="Gene3D" id="1.25.70.10">
    <property type="entry name" value="Transcription termination factor 3, mitochondrial"/>
    <property type="match status" value="1"/>
</dbReference>
<dbReference type="GO" id="GO:0003676">
    <property type="term" value="F:nucleic acid binding"/>
    <property type="evidence" value="ECO:0007669"/>
    <property type="project" value="InterPro"/>
</dbReference>
<comment type="caution">
    <text evidence="5">The sequence shown here is derived from an EMBL/GenBank/DDBJ whole genome shotgun (WGS) entry which is preliminary data.</text>
</comment>
<evidence type="ECO:0000256" key="3">
    <source>
        <dbReference type="ARBA" id="ARBA00022946"/>
    </source>
</evidence>
<dbReference type="PANTHER" id="PTHR13068:SF236">
    <property type="entry name" value="OS02G0749800 PROTEIN"/>
    <property type="match status" value="1"/>
</dbReference>
<evidence type="ECO:0000313" key="5">
    <source>
        <dbReference type="EMBL" id="KAK1277893.1"/>
    </source>
</evidence>
<accession>A0AAV9BNC4</accession>
<dbReference type="Proteomes" id="UP001179952">
    <property type="component" value="Unassembled WGS sequence"/>
</dbReference>
<keyword evidence="2" id="KW-0806">Transcription termination</keyword>
<dbReference type="InterPro" id="IPR003690">
    <property type="entry name" value="MTERF"/>
</dbReference>
<protein>
    <submittedName>
        <fullName evidence="5">Uncharacterized protein</fullName>
    </submittedName>
</protein>
<dbReference type="PANTHER" id="PTHR13068">
    <property type="entry name" value="CGI-12 PROTEIN-RELATED"/>
    <property type="match status" value="1"/>
</dbReference>
<proteinExistence type="inferred from homology"/>
<evidence type="ECO:0000256" key="2">
    <source>
        <dbReference type="ARBA" id="ARBA00022472"/>
    </source>
</evidence>
<keyword evidence="2" id="KW-0805">Transcription regulation</keyword>
<dbReference type="GO" id="GO:0006353">
    <property type="term" value="P:DNA-templated transcription termination"/>
    <property type="evidence" value="ECO:0007669"/>
    <property type="project" value="UniProtKB-KW"/>
</dbReference>